<dbReference type="SUPFAM" id="SSF50494">
    <property type="entry name" value="Trypsin-like serine proteases"/>
    <property type="match status" value="1"/>
</dbReference>
<dbReference type="InterPro" id="IPR036034">
    <property type="entry name" value="PDZ_sf"/>
</dbReference>
<reference evidence="12 13" key="1">
    <citation type="submission" date="2012-11" db="EMBL/GenBank/DDBJ databases">
        <title>Genome assembly of Thiorhodococcus sp. AK35.</title>
        <authorList>
            <person name="Nupur N."/>
            <person name="Khatri I."/>
            <person name="Subramanian S."/>
            <person name="Pinnaka A."/>
        </authorList>
    </citation>
    <scope>NUCLEOTIDE SEQUENCE [LARGE SCALE GENOMIC DNA]</scope>
    <source>
        <strain evidence="12 13">AK35</strain>
    </source>
</reference>
<dbReference type="PRINTS" id="PR00834">
    <property type="entry name" value="PROTEASES2C"/>
</dbReference>
<evidence type="ECO:0000256" key="10">
    <source>
        <dbReference type="PIRSR" id="PIRSR611782-2"/>
    </source>
</evidence>
<dbReference type="GO" id="GO:0004252">
    <property type="term" value="F:serine-type endopeptidase activity"/>
    <property type="evidence" value="ECO:0007669"/>
    <property type="project" value="InterPro"/>
</dbReference>
<evidence type="ECO:0000256" key="8">
    <source>
        <dbReference type="ARBA" id="ARBA00022825"/>
    </source>
</evidence>
<evidence type="ECO:0000256" key="4">
    <source>
        <dbReference type="ARBA" id="ARBA00022729"/>
    </source>
</evidence>
<dbReference type="GO" id="GO:0042597">
    <property type="term" value="C:periplasmic space"/>
    <property type="evidence" value="ECO:0007669"/>
    <property type="project" value="UniProtKB-SubCell"/>
</dbReference>
<feature type="domain" description="PDZ" evidence="11">
    <location>
        <begin position="272"/>
        <end position="364"/>
    </location>
</feature>
<dbReference type="eggNOG" id="COG0265">
    <property type="taxonomic scope" value="Bacteria"/>
</dbReference>
<comment type="caution">
    <text evidence="12">The sequence shown here is derived from an EMBL/GenBank/DDBJ whole genome shotgun (WGS) entry which is preliminary data.</text>
</comment>
<protein>
    <submittedName>
        <fullName evidence="12">HtrA protease/chaperone protein / Serine protease (Protease DO)</fullName>
    </submittedName>
</protein>
<dbReference type="InterPro" id="IPR011782">
    <property type="entry name" value="Pept_S1C_Do"/>
</dbReference>
<dbReference type="Pfam" id="PF13180">
    <property type="entry name" value="PDZ_2"/>
    <property type="match status" value="1"/>
</dbReference>
<gene>
    <name evidence="12" type="ORF">D779_3505</name>
</gene>
<feature type="active site" description="Charge relay system" evidence="9">
    <location>
        <position position="154"/>
    </location>
</feature>
<dbReference type="PROSITE" id="PS50106">
    <property type="entry name" value="PDZ"/>
    <property type="match status" value="2"/>
</dbReference>
<dbReference type="EMBL" id="AONC01000062">
    <property type="protein sequence ID" value="EXJ13613.1"/>
    <property type="molecule type" value="Genomic_DNA"/>
</dbReference>
<dbReference type="PANTHER" id="PTHR22939:SF129">
    <property type="entry name" value="SERINE PROTEASE HTRA2, MITOCHONDRIAL"/>
    <property type="match status" value="1"/>
</dbReference>
<proteinExistence type="inferred from homology"/>
<dbReference type="FunFam" id="2.40.10.10:FF:000001">
    <property type="entry name" value="Periplasmic serine protease DegS"/>
    <property type="match status" value="1"/>
</dbReference>
<dbReference type="Proteomes" id="UP000019460">
    <property type="component" value="Unassembled WGS sequence"/>
</dbReference>
<dbReference type="CDD" id="cd10839">
    <property type="entry name" value="cpPDZ1_DegP-like"/>
    <property type="match status" value="1"/>
</dbReference>
<evidence type="ECO:0000256" key="7">
    <source>
        <dbReference type="ARBA" id="ARBA00022801"/>
    </source>
</evidence>
<keyword evidence="13" id="KW-1185">Reference proteome</keyword>
<dbReference type="STRING" id="1249627.D779_3505"/>
<feature type="domain" description="PDZ" evidence="11">
    <location>
        <begin position="409"/>
        <end position="462"/>
    </location>
</feature>
<feature type="binding site" evidence="10">
    <location>
        <begin position="226"/>
        <end position="228"/>
    </location>
    <ligand>
        <name>substrate</name>
    </ligand>
</feature>
<dbReference type="Pfam" id="PF17820">
    <property type="entry name" value="PDZ_6"/>
    <property type="match status" value="1"/>
</dbReference>
<evidence type="ECO:0000313" key="12">
    <source>
        <dbReference type="EMBL" id="EXJ13613.1"/>
    </source>
</evidence>
<dbReference type="AlphaFoldDB" id="W9V290"/>
<evidence type="ECO:0000259" key="11">
    <source>
        <dbReference type="PROSITE" id="PS50106"/>
    </source>
</evidence>
<evidence type="ECO:0000256" key="1">
    <source>
        <dbReference type="ARBA" id="ARBA00004418"/>
    </source>
</evidence>
<evidence type="ECO:0000256" key="2">
    <source>
        <dbReference type="ARBA" id="ARBA00010541"/>
    </source>
</evidence>
<dbReference type="PATRIC" id="fig|1249627.3.peg.3581"/>
<keyword evidence="8" id="KW-0720">Serine protease</keyword>
<keyword evidence="7" id="KW-0378">Hydrolase</keyword>
<evidence type="ECO:0000256" key="3">
    <source>
        <dbReference type="ARBA" id="ARBA00022670"/>
    </source>
</evidence>
<evidence type="ECO:0000313" key="13">
    <source>
        <dbReference type="Proteomes" id="UP000019460"/>
    </source>
</evidence>
<evidence type="ECO:0000256" key="5">
    <source>
        <dbReference type="ARBA" id="ARBA00022737"/>
    </source>
</evidence>
<keyword evidence="4" id="KW-0732">Signal</keyword>
<comment type="subcellular location">
    <subcellularLocation>
        <location evidence="1">Periplasm</location>
    </subcellularLocation>
</comment>
<dbReference type="PANTHER" id="PTHR22939">
    <property type="entry name" value="SERINE PROTEASE FAMILY S1C HTRA-RELATED"/>
    <property type="match status" value="1"/>
</dbReference>
<comment type="similarity">
    <text evidence="2">Belongs to the peptidase S1C family.</text>
</comment>
<dbReference type="InterPro" id="IPR041489">
    <property type="entry name" value="PDZ_6"/>
</dbReference>
<dbReference type="InterPro" id="IPR001940">
    <property type="entry name" value="Peptidase_S1C"/>
</dbReference>
<feature type="binding site" evidence="10">
    <location>
        <begin position="244"/>
        <end position="248"/>
    </location>
    <ligand>
        <name>substrate</name>
    </ligand>
</feature>
<dbReference type="Gene3D" id="2.40.10.120">
    <property type="match status" value="1"/>
</dbReference>
<evidence type="ECO:0000256" key="9">
    <source>
        <dbReference type="PIRSR" id="PIRSR611782-1"/>
    </source>
</evidence>
<dbReference type="GO" id="GO:0006515">
    <property type="term" value="P:protein quality control for misfolded or incompletely synthesized proteins"/>
    <property type="evidence" value="ECO:0007669"/>
    <property type="project" value="TreeGrafter"/>
</dbReference>
<dbReference type="SUPFAM" id="SSF50156">
    <property type="entry name" value="PDZ domain-like"/>
    <property type="match status" value="2"/>
</dbReference>
<dbReference type="InterPro" id="IPR001478">
    <property type="entry name" value="PDZ"/>
</dbReference>
<sequence length="470" mass="50510">MAPRRRHRSSLSMITAMTSKSVSIAFLLCLSILTPLTSTQAALPLELDGRELPSLAPMLERVVPAVVNISTVTRIEAADHPLMRDPFFRYFFDIPQERRRRENNSLGSGIILDDRRGLVLTNHHVIAKADEIKVTLHDGRTLNATLVGSDPDTDVAVLRIPSQDLTALDVADSDRLRVGDFVVAIGNPFGLRQTVTSGIVSGLGRTGLGIEGYENFIQTDASINPGNSGGPLVNLRGELVGMNTAILAPGGGNIGIGFAIPANMARSIMEQLVEFGAVRRGLFGVRVQDLTGELASALGLDDNLEGALVADVDPGSSAEEAGLRQGDVILGVNGKPIGGSSDLRNRFGLLRIGERVELDIVRRGKTQRLTGEIGDPYRTFVPGKRISETLEGALLGEFSHSGGVPAIPVGSVETNSSAWYAGLREGDRIIQVNGQEISSLRDMAKILDRSRGLYSMRIQRGDELLQLSRR</sequence>
<feature type="active site" description="Charge relay system" evidence="9">
    <location>
        <position position="124"/>
    </location>
</feature>
<feature type="active site" description="Charge relay system" evidence="9">
    <location>
        <position position="228"/>
    </location>
</feature>
<name>W9V290_9GAMM</name>
<dbReference type="NCBIfam" id="TIGR02037">
    <property type="entry name" value="degP_htrA_DO"/>
    <property type="match status" value="1"/>
</dbReference>
<dbReference type="Gene3D" id="2.30.42.10">
    <property type="match status" value="2"/>
</dbReference>
<evidence type="ECO:0000256" key="6">
    <source>
        <dbReference type="ARBA" id="ARBA00022764"/>
    </source>
</evidence>
<dbReference type="Pfam" id="PF13365">
    <property type="entry name" value="Trypsin_2"/>
    <property type="match status" value="1"/>
</dbReference>
<accession>W9V290</accession>
<feature type="binding site" evidence="10">
    <location>
        <position position="124"/>
    </location>
    <ligand>
        <name>substrate</name>
    </ligand>
</feature>
<organism evidence="12 13">
    <name type="scientific">Imhoffiella purpurea</name>
    <dbReference type="NCBI Taxonomy" id="1249627"/>
    <lineage>
        <taxon>Bacteria</taxon>
        <taxon>Pseudomonadati</taxon>
        <taxon>Pseudomonadota</taxon>
        <taxon>Gammaproteobacteria</taxon>
        <taxon>Chromatiales</taxon>
        <taxon>Chromatiaceae</taxon>
        <taxon>Imhoffiella</taxon>
    </lineage>
</organism>
<dbReference type="SMART" id="SM00228">
    <property type="entry name" value="PDZ"/>
    <property type="match status" value="2"/>
</dbReference>
<feature type="binding site" evidence="10">
    <location>
        <position position="154"/>
    </location>
    <ligand>
        <name>substrate</name>
    </ligand>
</feature>
<keyword evidence="6" id="KW-0574">Periplasm</keyword>
<dbReference type="InterPro" id="IPR009003">
    <property type="entry name" value="Peptidase_S1_PA"/>
</dbReference>
<keyword evidence="3 12" id="KW-0645">Protease</keyword>
<keyword evidence="5" id="KW-0677">Repeat</keyword>